<evidence type="ECO:0000313" key="4">
    <source>
        <dbReference type="Proteomes" id="UP000186756"/>
    </source>
</evidence>
<dbReference type="Proteomes" id="UP000460142">
    <property type="component" value="Unassembled WGS sequence"/>
</dbReference>
<evidence type="ECO:0000313" key="1">
    <source>
        <dbReference type="EMBL" id="KAB0486362.1"/>
    </source>
</evidence>
<dbReference type="OrthoDB" id="7024487at2"/>
<dbReference type="GO" id="GO:0016787">
    <property type="term" value="F:hydrolase activity"/>
    <property type="evidence" value="ECO:0007669"/>
    <property type="project" value="UniProtKB-KW"/>
</dbReference>
<keyword evidence="4" id="KW-1185">Reference proteome</keyword>
<keyword evidence="1" id="KW-0378">Hydrolase</keyword>
<reference evidence="3 5" key="1">
    <citation type="submission" date="2016-10" db="EMBL/GenBank/DDBJ databases">
        <authorList>
            <person name="de Groot N.N."/>
        </authorList>
    </citation>
    <scope>NUCLEOTIDE SEQUENCE [LARGE SCALE GENOMIC DNA]</scope>
    <source>
        <strain evidence="3 5">BS3776</strain>
    </source>
</reference>
<dbReference type="Proteomes" id="UP000198549">
    <property type="component" value="Chromosome I"/>
</dbReference>
<evidence type="ECO:0000313" key="2">
    <source>
        <dbReference type="EMBL" id="OLU03715.1"/>
    </source>
</evidence>
<reference evidence="1 6" key="4">
    <citation type="submission" date="2019-09" db="EMBL/GenBank/DDBJ databases">
        <title>Draft genome sequences of 48 bacterial type strains from the CCUG.</title>
        <authorList>
            <person name="Tunovic T."/>
            <person name="Pineiro-Iglesias B."/>
            <person name="Unosson C."/>
            <person name="Inganas E."/>
            <person name="Ohlen M."/>
            <person name="Cardew S."/>
            <person name="Jensie-Markopoulos S."/>
            <person name="Salva-Serra F."/>
            <person name="Jaen-Luchoro D."/>
            <person name="Karlsson R."/>
            <person name="Svensson-Stadler L."/>
            <person name="Chun J."/>
            <person name="Moore E."/>
        </authorList>
    </citation>
    <scope>NUCLEOTIDE SEQUENCE [LARGE SCALE GENOMIC DNA]</scope>
    <source>
        <strain evidence="1 6">CCUG 53116</strain>
    </source>
</reference>
<dbReference type="EMBL" id="LT629709">
    <property type="protein sequence ID" value="SDP11273.1"/>
    <property type="molecule type" value="Genomic_DNA"/>
</dbReference>
<dbReference type="Pfam" id="PF07722">
    <property type="entry name" value="Peptidase_C26"/>
    <property type="match status" value="1"/>
</dbReference>
<accession>A0A1H0Q1N0</accession>
<dbReference type="Proteomes" id="UP000186756">
    <property type="component" value="Unassembled WGS sequence"/>
</dbReference>
<sequence>MSRLPIIGVTDCSRQIGLHAYHMSGDTCVRTAVLAASPLPANLTSMTVALLLSDILDGFDGTPITVTPFNIEPIHNSGSAIALGTARDSARLAFALRSAKNTIACRKPVFQRDADASNIA</sequence>
<dbReference type="InterPro" id="IPR011697">
    <property type="entry name" value="Peptidase_C26"/>
</dbReference>
<dbReference type="EMBL" id="VZPS01000005">
    <property type="protein sequence ID" value="KAB0486362.1"/>
    <property type="molecule type" value="Genomic_DNA"/>
</dbReference>
<organism evidence="3 5">
    <name type="scientific">Pseudomonas reinekei</name>
    <dbReference type="NCBI Taxonomy" id="395598"/>
    <lineage>
        <taxon>Bacteria</taxon>
        <taxon>Pseudomonadati</taxon>
        <taxon>Pseudomonadota</taxon>
        <taxon>Gammaproteobacteria</taxon>
        <taxon>Pseudomonadales</taxon>
        <taxon>Pseudomonadaceae</taxon>
        <taxon>Pseudomonas</taxon>
    </lineage>
</organism>
<proteinExistence type="predicted"/>
<reference evidence="2" key="2">
    <citation type="submission" date="2017-01" db="EMBL/GenBank/DDBJ databases">
        <authorList>
            <person name="Mah S.A."/>
            <person name="Swanson W.J."/>
            <person name="Moy G.W."/>
            <person name="Vacquier V.D."/>
        </authorList>
    </citation>
    <scope>NUCLEOTIDE SEQUENCE [LARGE SCALE GENOMIC DNA]</scope>
    <source>
        <strain evidence="2">MT1</strain>
    </source>
</reference>
<evidence type="ECO:0000313" key="5">
    <source>
        <dbReference type="Proteomes" id="UP000198549"/>
    </source>
</evidence>
<dbReference type="RefSeq" id="WP_075946386.1">
    <property type="nucleotide sequence ID" value="NZ_LT629709.1"/>
</dbReference>
<name>A0A1H0Q1N0_PSERE</name>
<reference evidence="4" key="3">
    <citation type="submission" date="2017-01" db="EMBL/GenBank/DDBJ databases">
        <authorList>
            <person name="Poblete-Castro I."/>
        </authorList>
    </citation>
    <scope>NUCLEOTIDE SEQUENCE [LARGE SCALE GENOMIC DNA]</scope>
    <source>
        <strain evidence="4">DSM 18361 / CCUG 53116 / MT1</strain>
    </source>
</reference>
<evidence type="ECO:0000313" key="3">
    <source>
        <dbReference type="EMBL" id="SDP11273.1"/>
    </source>
</evidence>
<dbReference type="EMBL" id="MSTQ01000005">
    <property type="protein sequence ID" value="OLU03715.1"/>
    <property type="molecule type" value="Genomic_DNA"/>
</dbReference>
<gene>
    <name evidence="2" type="ORF">BVK86_10560</name>
    <name evidence="1" type="ORF">F7R15_10645</name>
    <name evidence="3" type="ORF">SAMN04490202_2923</name>
</gene>
<dbReference type="AlphaFoldDB" id="A0A1H0Q1N0"/>
<evidence type="ECO:0000313" key="6">
    <source>
        <dbReference type="Proteomes" id="UP000460142"/>
    </source>
</evidence>
<protein>
    <submittedName>
        <fullName evidence="1">Gamma-glutamyl-gamma-aminobutyrate hydrolase family protein</fullName>
    </submittedName>
    <submittedName>
        <fullName evidence="3">Peptidase C26</fullName>
    </submittedName>
</protein>